<accession>A0A093UMM1</accession>
<sequence>LTDVFDLERIIIWTGNRVLFLQNRSTRKRRFYTDLETSEYKIGDRNWEDFTYKKDQPVQIEMWLGTSDRSNTRPFHDLLLGLC</sequence>
<gene>
    <name evidence="1" type="ORF">GQ26_0580040</name>
</gene>
<protein>
    <submittedName>
        <fullName evidence="1">Uncharacterized protein</fullName>
    </submittedName>
</protein>
<comment type="caution">
    <text evidence="1">The sequence shown here is derived from an EMBL/GenBank/DDBJ whole genome shotgun (WGS) entry which is preliminary data.</text>
</comment>
<reference evidence="1" key="2">
    <citation type="journal article" date="2014" name="PLoS Genet.">
        <title>Signature gene expression reveals novel clues to the molecular mechanisms of dimorphic transition in Penicillium marneffei.</title>
        <authorList>
            <person name="Yang E."/>
            <person name="Wang G."/>
            <person name="Cai J."/>
            <person name="Woo P.C."/>
            <person name="Lau S.K."/>
            <person name="Yuen K.-Y."/>
            <person name="Chow W.-N."/>
            <person name="Lin X."/>
        </authorList>
    </citation>
    <scope>NUCLEOTIDE SEQUENCE</scope>
    <source>
        <strain evidence="1">PM1</strain>
    </source>
</reference>
<reference key="1">
    <citation type="journal article" date="2014" name="PLoS Genet.">
        <title>Signature Gene Expression Reveals Novel Clues to the Molecular Mechanisms of Dimorphic Transition in Penicillium marneffei.</title>
        <authorList>
            <person name="Yang E."/>
            <person name="Wang G."/>
            <person name="Cai J."/>
            <person name="Woo P.C."/>
            <person name="Lau S.K."/>
            <person name="Yuen K.-Y."/>
            <person name="Chow W.-N."/>
            <person name="Lin X."/>
        </authorList>
    </citation>
    <scope>NUCLEOTIDE SEQUENCE [LARGE SCALE GENOMIC DNA]</scope>
    <source>
        <strain>PM1</strain>
    </source>
</reference>
<proteinExistence type="predicted"/>
<organism evidence="1">
    <name type="scientific">Talaromyces marneffei PM1</name>
    <dbReference type="NCBI Taxonomy" id="1077442"/>
    <lineage>
        <taxon>Eukaryota</taxon>
        <taxon>Fungi</taxon>
        <taxon>Dikarya</taxon>
        <taxon>Ascomycota</taxon>
        <taxon>Pezizomycotina</taxon>
        <taxon>Eurotiomycetes</taxon>
        <taxon>Eurotiomycetidae</taxon>
        <taxon>Eurotiales</taxon>
        <taxon>Trichocomaceae</taxon>
        <taxon>Talaromyces</taxon>
        <taxon>Talaromyces sect. Talaromyces</taxon>
    </lineage>
</organism>
<name>A0A093UMM1_TALMA</name>
<dbReference type="EMBL" id="JPOX01000058">
    <property type="protein sequence ID" value="KFX41497.1"/>
    <property type="molecule type" value="Genomic_DNA"/>
</dbReference>
<feature type="non-terminal residue" evidence="1">
    <location>
        <position position="1"/>
    </location>
</feature>
<dbReference type="HOGENOM" id="CLU_2549368_0_0_1"/>
<dbReference type="AlphaFoldDB" id="A0A093UMM1"/>
<evidence type="ECO:0000313" key="1">
    <source>
        <dbReference type="EMBL" id="KFX41497.1"/>
    </source>
</evidence>